<reference evidence="2 3" key="1">
    <citation type="submission" date="2024-05" db="EMBL/GenBank/DDBJ databases">
        <authorList>
            <person name="Duchaud E."/>
        </authorList>
    </citation>
    <scope>NUCLEOTIDE SEQUENCE [LARGE SCALE GENOMIC DNA]</scope>
    <source>
        <strain evidence="2">Ena-SAMPLE-TAB-13-05-2024-13:56:06:370-140305</strain>
    </source>
</reference>
<proteinExistence type="predicted"/>
<dbReference type="EMBL" id="CAXJRC010000046">
    <property type="protein sequence ID" value="CAL2108672.1"/>
    <property type="molecule type" value="Genomic_DNA"/>
</dbReference>
<evidence type="ECO:0000256" key="1">
    <source>
        <dbReference type="SAM" id="Coils"/>
    </source>
</evidence>
<dbReference type="Proteomes" id="UP001497602">
    <property type="component" value="Unassembled WGS sequence"/>
</dbReference>
<sequence length="69" mass="8061">MKKIIAFLNKLLFSNVKVLSNEQRKIVEGSSLNRANEILKEEKELLKETKKNLNKNIKDILGEDFQLFL</sequence>
<evidence type="ECO:0000313" key="3">
    <source>
        <dbReference type="Proteomes" id="UP001497602"/>
    </source>
</evidence>
<dbReference type="RefSeq" id="WP_348740265.1">
    <property type="nucleotide sequence ID" value="NZ_CAXJRC010000046.1"/>
</dbReference>
<protein>
    <submittedName>
        <fullName evidence="2">Uncharacterized protein</fullName>
    </submittedName>
</protein>
<comment type="caution">
    <text evidence="2">The sequence shown here is derived from an EMBL/GenBank/DDBJ whole genome shotgun (WGS) entry which is preliminary data.</text>
</comment>
<accession>A0ABP1FJK7</accession>
<name>A0ABP1FJK7_9FLAO</name>
<keyword evidence="1" id="KW-0175">Coiled coil</keyword>
<evidence type="ECO:0000313" key="2">
    <source>
        <dbReference type="EMBL" id="CAL2108672.1"/>
    </source>
</evidence>
<feature type="coiled-coil region" evidence="1">
    <location>
        <begin position="32"/>
        <end position="63"/>
    </location>
</feature>
<organism evidence="2 3">
    <name type="scientific">Tenacibaculum vairaonense</name>
    <dbReference type="NCBI Taxonomy" id="3137860"/>
    <lineage>
        <taxon>Bacteria</taxon>
        <taxon>Pseudomonadati</taxon>
        <taxon>Bacteroidota</taxon>
        <taxon>Flavobacteriia</taxon>
        <taxon>Flavobacteriales</taxon>
        <taxon>Flavobacteriaceae</taxon>
        <taxon>Tenacibaculum</taxon>
    </lineage>
</organism>
<gene>
    <name evidence="2" type="ORF">T190115A13A_90018</name>
</gene>
<keyword evidence="3" id="KW-1185">Reference proteome</keyword>